<sequence length="42" mass="4671">MDESLRGIEAHTSDANSLGQLSQVVDGQAWYANIRGHRLDMK</sequence>
<protein>
    <submittedName>
        <fullName evidence="1">Uncharacterized protein</fullName>
    </submittedName>
</protein>
<dbReference type="Proteomes" id="UP000238390">
    <property type="component" value="Plasmid unnamed2"/>
</dbReference>
<dbReference type="AlphaFoldDB" id="A0A2R3J616"/>
<dbReference type="EMBL" id="CP027170">
    <property type="protein sequence ID" value="AVK09457.1"/>
    <property type="molecule type" value="Genomic_DNA"/>
</dbReference>
<proteinExistence type="predicted"/>
<evidence type="ECO:0000313" key="2">
    <source>
        <dbReference type="Proteomes" id="UP000238390"/>
    </source>
</evidence>
<keyword evidence="2" id="KW-1185">Reference proteome</keyword>
<keyword evidence="1" id="KW-0614">Plasmid</keyword>
<accession>A0A2R3J616</accession>
<geneLocation type="plasmid" evidence="1 2">
    <name>unnamed2</name>
</geneLocation>
<name>A0A2R3J616_9PSED</name>
<reference evidence="1 2" key="1">
    <citation type="submission" date="2018-02" db="EMBL/GenBank/DDBJ databases">
        <title>FDA/CDC Antimicrobial Resistant Isolate Bank Genome Sequencing.</title>
        <authorList>
            <person name="Benahmed F.H."/>
            <person name="Lutgring J.D."/>
            <person name="Yoo B."/>
            <person name="Machado M."/>
            <person name="Brown A."/>
            <person name="McAllister G."/>
            <person name="Perry A."/>
            <person name="Halpin A.L."/>
            <person name="Vavikolanu K."/>
            <person name="Ott S."/>
            <person name="Zhao X."/>
            <person name="Tallon L.J."/>
            <person name="Sadzewicz L."/>
            <person name="Aluvathingal J."/>
            <person name="Nadendla S."/>
            <person name="Voskania-kordi A."/>
            <person name="Simonyan V."/>
            <person name="Patel J."/>
            <person name="Shawar R.M."/>
        </authorList>
    </citation>
    <scope>NUCLEOTIDE SEQUENCE [LARGE SCALE GENOMIC DNA]</scope>
    <source>
        <strain evidence="1 2">AR_0356</strain>
        <plasmid evidence="1 2">unnamed2</plasmid>
    </source>
</reference>
<gene>
    <name evidence="1" type="ORF">CSB93_6803</name>
</gene>
<organism evidence="1 2">
    <name type="scientific">Pseudomonas paraeruginosa</name>
    <dbReference type="NCBI Taxonomy" id="2994495"/>
    <lineage>
        <taxon>Bacteria</taxon>
        <taxon>Pseudomonadati</taxon>
        <taxon>Pseudomonadota</taxon>
        <taxon>Gammaproteobacteria</taxon>
        <taxon>Pseudomonadales</taxon>
        <taxon>Pseudomonadaceae</taxon>
        <taxon>Pseudomonas</taxon>
    </lineage>
</organism>
<evidence type="ECO:0000313" key="1">
    <source>
        <dbReference type="EMBL" id="AVK09457.1"/>
    </source>
</evidence>